<dbReference type="EMBL" id="AP018694">
    <property type="protein sequence ID" value="BBE16334.1"/>
    <property type="molecule type" value="Genomic_DNA"/>
</dbReference>
<sequence length="59" mass="6664">MGLLLAFIIHAACVHDSKGESDLIALLKSRFERLVKIVADDSYRRELIEKTKTTFSSIL</sequence>
<evidence type="ECO:0000313" key="1">
    <source>
        <dbReference type="EMBL" id="BBE16334.1"/>
    </source>
</evidence>
<dbReference type="Proteomes" id="UP001193389">
    <property type="component" value="Chromosome"/>
</dbReference>
<organism evidence="1 2">
    <name type="scientific">Aquipluma nitroreducens</name>
    <dbReference type="NCBI Taxonomy" id="2010828"/>
    <lineage>
        <taxon>Bacteria</taxon>
        <taxon>Pseudomonadati</taxon>
        <taxon>Bacteroidota</taxon>
        <taxon>Bacteroidia</taxon>
        <taxon>Marinilabiliales</taxon>
        <taxon>Prolixibacteraceae</taxon>
        <taxon>Aquipluma</taxon>
    </lineage>
</organism>
<proteinExistence type="predicted"/>
<gene>
    <name evidence="1" type="ORF">AQPE_0471</name>
</gene>
<reference evidence="1" key="1">
    <citation type="journal article" date="2020" name="Int. J. Syst. Evol. Microbiol.">
        <title>Aquipluma nitroreducens gen. nov. sp. nov., a novel facultatively anaerobic bacterium isolated from a freshwater lake.</title>
        <authorList>
            <person name="Watanabe M."/>
            <person name="Kojima H."/>
            <person name="Fukui M."/>
        </authorList>
    </citation>
    <scope>NUCLEOTIDE SEQUENCE</scope>
    <source>
        <strain evidence="1">MeG22</strain>
    </source>
</reference>
<accession>A0A5K7S4Q2</accession>
<name>A0A5K7S4Q2_9BACT</name>
<protein>
    <submittedName>
        <fullName evidence="1">Mobile element protein</fullName>
    </submittedName>
</protein>
<keyword evidence="2" id="KW-1185">Reference proteome</keyword>
<dbReference type="AlphaFoldDB" id="A0A5K7S4Q2"/>
<dbReference type="KEGG" id="anf:AQPE_0471"/>
<evidence type="ECO:0000313" key="2">
    <source>
        <dbReference type="Proteomes" id="UP001193389"/>
    </source>
</evidence>